<evidence type="ECO:0000313" key="2">
    <source>
        <dbReference type="Proteomes" id="UP000811609"/>
    </source>
</evidence>
<sequence length="35" mass="4304">MAIDYLHREWKVTEPIQPNVIHQSNVKLRRDQLFQ</sequence>
<comment type="caution">
    <text evidence="1">The sequence shown here is derived from an EMBL/GenBank/DDBJ whole genome shotgun (WGS) entry which is preliminary data.</text>
</comment>
<evidence type="ECO:0000313" key="1">
    <source>
        <dbReference type="EMBL" id="KAG6663349.1"/>
    </source>
</evidence>
<organism evidence="1 2">
    <name type="scientific">Carya illinoinensis</name>
    <name type="common">Pecan</name>
    <dbReference type="NCBI Taxonomy" id="32201"/>
    <lineage>
        <taxon>Eukaryota</taxon>
        <taxon>Viridiplantae</taxon>
        <taxon>Streptophyta</taxon>
        <taxon>Embryophyta</taxon>
        <taxon>Tracheophyta</taxon>
        <taxon>Spermatophyta</taxon>
        <taxon>Magnoliopsida</taxon>
        <taxon>eudicotyledons</taxon>
        <taxon>Gunneridae</taxon>
        <taxon>Pentapetalae</taxon>
        <taxon>rosids</taxon>
        <taxon>fabids</taxon>
        <taxon>Fagales</taxon>
        <taxon>Juglandaceae</taxon>
        <taxon>Carya</taxon>
    </lineage>
</organism>
<protein>
    <submittedName>
        <fullName evidence="1">Uncharacterized protein</fullName>
    </submittedName>
</protein>
<proteinExistence type="predicted"/>
<name>A0A8T1R9T8_CARIL</name>
<keyword evidence="2" id="KW-1185">Reference proteome</keyword>
<dbReference type="AlphaFoldDB" id="A0A8T1R9T8"/>
<reference evidence="1" key="1">
    <citation type="submission" date="2020-12" db="EMBL/GenBank/DDBJ databases">
        <title>WGS assembly of Carya illinoinensis cv. Pawnee.</title>
        <authorList>
            <person name="Platts A."/>
            <person name="Shu S."/>
            <person name="Wright S."/>
            <person name="Barry K."/>
            <person name="Edger P."/>
            <person name="Pires J.C."/>
            <person name="Schmutz J."/>
        </authorList>
    </citation>
    <scope>NUCLEOTIDE SEQUENCE</scope>
    <source>
        <tissue evidence="1">Leaf</tissue>
    </source>
</reference>
<gene>
    <name evidence="1" type="ORF">CIPAW_02G020300</name>
</gene>
<dbReference type="Proteomes" id="UP000811609">
    <property type="component" value="Chromosome 2"/>
</dbReference>
<dbReference type="EMBL" id="CM031810">
    <property type="protein sequence ID" value="KAG6663349.1"/>
    <property type="molecule type" value="Genomic_DNA"/>
</dbReference>
<accession>A0A8T1R9T8</accession>